<dbReference type="GO" id="GO:0005737">
    <property type="term" value="C:cytoplasm"/>
    <property type="evidence" value="ECO:0007669"/>
    <property type="project" value="TreeGrafter"/>
</dbReference>
<reference evidence="17 18" key="1">
    <citation type="submission" date="2016-05" db="EMBL/GenBank/DDBJ databases">
        <title>Comparative genomics of biotechnologically important yeasts.</title>
        <authorList>
            <consortium name="DOE Joint Genome Institute"/>
            <person name="Riley R."/>
            <person name="Haridas S."/>
            <person name="Wolfe K.H."/>
            <person name="Lopes M.R."/>
            <person name="Hittinger C.T."/>
            <person name="Goker M."/>
            <person name="Salamov A."/>
            <person name="Wisecaver J."/>
            <person name="Long T.M."/>
            <person name="Aerts A.L."/>
            <person name="Barry K."/>
            <person name="Choi C."/>
            <person name="Clum A."/>
            <person name="Coughlan A.Y."/>
            <person name="Deshpande S."/>
            <person name="Douglass A.P."/>
            <person name="Hanson S.J."/>
            <person name="Klenk H.-P."/>
            <person name="LaButti K."/>
            <person name="Lapidus A."/>
            <person name="Lindquist E."/>
            <person name="Lipzen A."/>
            <person name="Meier-kolthoff J.P."/>
            <person name="Ohm R.A."/>
            <person name="Otillar R.P."/>
            <person name="Pangilinan J."/>
            <person name="Peng Y."/>
            <person name="Rokas A."/>
            <person name="Rosa C.A."/>
            <person name="Scheuner C."/>
            <person name="Sibirny A.A."/>
            <person name="Slot J.C."/>
            <person name="Stielow J.B."/>
            <person name="Sun H."/>
            <person name="Kurtzman C.P."/>
            <person name="Blackwell M."/>
            <person name="Grigoriev I.V."/>
            <person name="Jeffries T.W."/>
        </authorList>
    </citation>
    <scope>NUCLEOTIDE SEQUENCE [LARGE SCALE GENOMIC DNA]</scope>
    <source>
        <strain evidence="17 18">NRRL YB-4993</strain>
    </source>
</reference>
<dbReference type="Proteomes" id="UP000092555">
    <property type="component" value="Unassembled WGS sequence"/>
</dbReference>
<evidence type="ECO:0000256" key="12">
    <source>
        <dbReference type="ARBA" id="ARBA00056233"/>
    </source>
</evidence>
<evidence type="ECO:0000256" key="2">
    <source>
        <dbReference type="ARBA" id="ARBA00022491"/>
    </source>
</evidence>
<evidence type="ECO:0000256" key="7">
    <source>
        <dbReference type="ARBA" id="ARBA00023015"/>
    </source>
</evidence>
<evidence type="ECO:0000256" key="15">
    <source>
        <dbReference type="SAM" id="MobiDB-lite"/>
    </source>
</evidence>
<evidence type="ECO:0000256" key="14">
    <source>
        <dbReference type="PROSITE-ProRule" id="PRU00042"/>
    </source>
</evidence>
<proteinExistence type="inferred from homology"/>
<dbReference type="Pfam" id="PF00096">
    <property type="entry name" value="zf-C2H2"/>
    <property type="match status" value="2"/>
</dbReference>
<dbReference type="PANTHER" id="PTHR47428:SF1">
    <property type="entry name" value="REGULATORY PROTEIN MIG1-RELATED"/>
    <property type="match status" value="1"/>
</dbReference>
<dbReference type="SMART" id="SM00355">
    <property type="entry name" value="ZnF_C2H2"/>
    <property type="match status" value="2"/>
</dbReference>
<dbReference type="SUPFAM" id="SSF57667">
    <property type="entry name" value="beta-beta-alpha zinc fingers"/>
    <property type="match status" value="1"/>
</dbReference>
<feature type="compositionally biased region" description="Polar residues" evidence="15">
    <location>
        <begin position="252"/>
        <end position="273"/>
    </location>
</feature>
<dbReference type="PROSITE" id="PS00028">
    <property type="entry name" value="ZINC_FINGER_C2H2_1"/>
    <property type="match status" value="2"/>
</dbReference>
<keyword evidence="5 14" id="KW-0863">Zinc-finger</keyword>
<evidence type="ECO:0000256" key="9">
    <source>
        <dbReference type="ARBA" id="ARBA00023163"/>
    </source>
</evidence>
<evidence type="ECO:0000313" key="18">
    <source>
        <dbReference type="Proteomes" id="UP000092555"/>
    </source>
</evidence>
<evidence type="ECO:0000256" key="4">
    <source>
        <dbReference type="ARBA" id="ARBA00022737"/>
    </source>
</evidence>
<accession>A0A1A0HJ53</accession>
<feature type="compositionally biased region" description="Basic residues" evidence="15">
    <location>
        <begin position="220"/>
        <end position="229"/>
    </location>
</feature>
<evidence type="ECO:0000313" key="17">
    <source>
        <dbReference type="EMBL" id="OBA24184.1"/>
    </source>
</evidence>
<keyword evidence="9" id="KW-0804">Transcription</keyword>
<comment type="similarity">
    <text evidence="11">Belongs to the creA/MIG C2H2-type zinc-finger protein family.</text>
</comment>
<keyword evidence="2" id="KW-0678">Repressor</keyword>
<dbReference type="EMBL" id="LXTC01000001">
    <property type="protein sequence ID" value="OBA24184.1"/>
    <property type="molecule type" value="Genomic_DNA"/>
</dbReference>
<dbReference type="PROSITE" id="PS50157">
    <property type="entry name" value="ZINC_FINGER_C2H2_2"/>
    <property type="match status" value="2"/>
</dbReference>
<comment type="caution">
    <text evidence="17">The sequence shown here is derived from an EMBL/GenBank/DDBJ whole genome shotgun (WGS) entry which is preliminary data.</text>
</comment>
<evidence type="ECO:0000256" key="6">
    <source>
        <dbReference type="ARBA" id="ARBA00022833"/>
    </source>
</evidence>
<evidence type="ECO:0000256" key="5">
    <source>
        <dbReference type="ARBA" id="ARBA00022771"/>
    </source>
</evidence>
<keyword evidence="8" id="KW-0238">DNA-binding</keyword>
<dbReference type="FunFam" id="3.30.160.60:FF:000089">
    <property type="entry name" value="DNA-binding protein creA"/>
    <property type="match status" value="1"/>
</dbReference>
<keyword evidence="18" id="KW-1185">Reference proteome</keyword>
<dbReference type="GO" id="GO:0000978">
    <property type="term" value="F:RNA polymerase II cis-regulatory region sequence-specific DNA binding"/>
    <property type="evidence" value="ECO:0007669"/>
    <property type="project" value="TreeGrafter"/>
</dbReference>
<feature type="region of interest" description="Disordered" evidence="15">
    <location>
        <begin position="205"/>
        <end position="229"/>
    </location>
</feature>
<feature type="region of interest" description="Disordered" evidence="15">
    <location>
        <begin position="243"/>
        <end position="273"/>
    </location>
</feature>
<dbReference type="OrthoDB" id="654211at2759"/>
<evidence type="ECO:0000256" key="13">
    <source>
        <dbReference type="ARBA" id="ARBA00068528"/>
    </source>
</evidence>
<keyword evidence="4" id="KW-0677">Repeat</keyword>
<dbReference type="RefSeq" id="XP_018714665.1">
    <property type="nucleotide sequence ID" value="XM_018854143.1"/>
</dbReference>
<keyword evidence="6" id="KW-0862">Zinc</keyword>
<dbReference type="GeneID" id="30027119"/>
<protein>
    <recommendedName>
        <fullName evidence="13">Regulatory protein MIG1</fullName>
    </recommendedName>
</protein>
<feature type="domain" description="C2H2-type" evidence="16">
    <location>
        <begin position="17"/>
        <end position="44"/>
    </location>
</feature>
<dbReference type="AlphaFoldDB" id="A0A1A0HJ53"/>
<keyword evidence="3" id="KW-0479">Metal-binding</keyword>
<evidence type="ECO:0000256" key="11">
    <source>
        <dbReference type="ARBA" id="ARBA00038023"/>
    </source>
</evidence>
<keyword evidence="10" id="KW-0539">Nucleus</keyword>
<keyword evidence="7" id="KW-0805">Transcription regulation</keyword>
<name>A0A1A0HJ53_9ASCO</name>
<comment type="subcellular location">
    <subcellularLocation>
        <location evidence="1">Nucleus</location>
    </subcellularLocation>
</comment>
<gene>
    <name evidence="17" type="ORF">METBIDRAFT_120001</name>
</gene>
<organism evidence="17 18">
    <name type="scientific">Metschnikowia bicuspidata var. bicuspidata NRRL YB-4993</name>
    <dbReference type="NCBI Taxonomy" id="869754"/>
    <lineage>
        <taxon>Eukaryota</taxon>
        <taxon>Fungi</taxon>
        <taxon>Dikarya</taxon>
        <taxon>Ascomycota</taxon>
        <taxon>Saccharomycotina</taxon>
        <taxon>Pichiomycetes</taxon>
        <taxon>Metschnikowiaceae</taxon>
        <taxon>Metschnikowia</taxon>
    </lineage>
</organism>
<dbReference type="GO" id="GO:0005634">
    <property type="term" value="C:nucleus"/>
    <property type="evidence" value="ECO:0007669"/>
    <property type="project" value="UniProtKB-SubCell"/>
</dbReference>
<dbReference type="GO" id="GO:0000433">
    <property type="term" value="P:carbon catabolite repression of transcription from RNA polymerase II promoter by glucose"/>
    <property type="evidence" value="ECO:0007669"/>
    <property type="project" value="TreeGrafter"/>
</dbReference>
<evidence type="ECO:0000256" key="10">
    <source>
        <dbReference type="ARBA" id="ARBA00023242"/>
    </source>
</evidence>
<dbReference type="Gene3D" id="3.30.160.60">
    <property type="entry name" value="Classic Zinc Finger"/>
    <property type="match status" value="2"/>
</dbReference>
<dbReference type="InterPro" id="IPR013087">
    <property type="entry name" value="Znf_C2H2_type"/>
</dbReference>
<sequence>MTLSADPDRKARDDRPYKCTMCDKAFHRLEHQTRHTRTHTGEKPHRCTFPGCQKRFSRLDELTRHLRIHNNSSARKRGSRYEDVSKLEAQYQMYTEAGGHTVPVAAFPVAFDGAGAPHYYTGLGYPVYVVQQVAGQALAIPVQPGRPGRGQPLPAGIPSAQSVPNFQQQGPPLQPVQSVPSFSAMQGGQHPPAASFQRLHMPAVFSLPTSPTPVQGAHPHPPHQTHHGHQAALLGYTPHQAAAAADDRLLHRSQSQTSLNSAHSQVFSQLNGPSTDHSLTQLLASSPESHAARTVAPLFSNLHEYFQKRVPSAGSVHKLKPSQSSGSLTLLHSLSQLQRMTPLKTAALQMPVPRQASLTQLNLEFAQPLKKSRPNSPTQSMTNLQAAVARDRDHVGVAPLAPPLSREAALFIISPNETPLQTPSQSPSLAPQAACDKEINSFHLISKLETQKSKFEQQDESIAVNGTVLPPIRSVFSFGHAGDVRPLQGLRKT</sequence>
<dbReference type="PANTHER" id="PTHR47428">
    <property type="entry name" value="REGULATORY PROTEIN MIG1-RELATED"/>
    <property type="match status" value="1"/>
</dbReference>
<dbReference type="InterPro" id="IPR036236">
    <property type="entry name" value="Znf_C2H2_sf"/>
</dbReference>
<feature type="domain" description="C2H2-type" evidence="16">
    <location>
        <begin position="45"/>
        <end position="74"/>
    </location>
</feature>
<evidence type="ECO:0000256" key="3">
    <source>
        <dbReference type="ARBA" id="ARBA00022723"/>
    </source>
</evidence>
<dbReference type="STRING" id="869754.A0A1A0HJ53"/>
<dbReference type="FunFam" id="3.30.160.60:FF:000152">
    <property type="entry name" value="DNA-binding protein creA"/>
    <property type="match status" value="1"/>
</dbReference>
<dbReference type="GO" id="GO:0008270">
    <property type="term" value="F:zinc ion binding"/>
    <property type="evidence" value="ECO:0007669"/>
    <property type="project" value="UniProtKB-KW"/>
</dbReference>
<evidence type="ECO:0000256" key="8">
    <source>
        <dbReference type="ARBA" id="ARBA00023125"/>
    </source>
</evidence>
<evidence type="ECO:0000259" key="16">
    <source>
        <dbReference type="PROSITE" id="PS50157"/>
    </source>
</evidence>
<evidence type="ECO:0000256" key="1">
    <source>
        <dbReference type="ARBA" id="ARBA00004123"/>
    </source>
</evidence>
<comment type="function">
    <text evidence="12">Involved in glucose repression of glucose metabolism genes.</text>
</comment>
<dbReference type="InterPro" id="IPR051007">
    <property type="entry name" value="creA/MIG_C2H2-ZnF"/>
</dbReference>